<evidence type="ECO:0000313" key="6">
    <source>
        <dbReference type="Proteomes" id="UP001152607"/>
    </source>
</evidence>
<comment type="caution">
    <text evidence="5">The sequence shown here is derived from an EMBL/GenBank/DDBJ whole genome shotgun (WGS) entry which is preliminary data.</text>
</comment>
<dbReference type="InterPro" id="IPR001452">
    <property type="entry name" value="SH3_domain"/>
</dbReference>
<keyword evidence="1 2" id="KW-0728">SH3 domain</keyword>
<reference evidence="5" key="1">
    <citation type="submission" date="2023-01" db="EMBL/GenBank/DDBJ databases">
        <authorList>
            <person name="Van Ghelder C."/>
            <person name="Rancurel C."/>
        </authorList>
    </citation>
    <scope>NUCLEOTIDE SEQUENCE</scope>
    <source>
        <strain evidence="5">CNCM I-4278</strain>
    </source>
</reference>
<proteinExistence type="predicted"/>
<evidence type="ECO:0000256" key="1">
    <source>
        <dbReference type="ARBA" id="ARBA00022443"/>
    </source>
</evidence>
<dbReference type="OrthoDB" id="3797359at2759"/>
<feature type="region of interest" description="Disordered" evidence="3">
    <location>
        <begin position="277"/>
        <end position="322"/>
    </location>
</feature>
<evidence type="ECO:0000256" key="3">
    <source>
        <dbReference type="SAM" id="MobiDB-lite"/>
    </source>
</evidence>
<organism evidence="5 6">
    <name type="scientific">Periconia digitata</name>
    <dbReference type="NCBI Taxonomy" id="1303443"/>
    <lineage>
        <taxon>Eukaryota</taxon>
        <taxon>Fungi</taxon>
        <taxon>Dikarya</taxon>
        <taxon>Ascomycota</taxon>
        <taxon>Pezizomycotina</taxon>
        <taxon>Dothideomycetes</taxon>
        <taxon>Pleosporomycetidae</taxon>
        <taxon>Pleosporales</taxon>
        <taxon>Massarineae</taxon>
        <taxon>Periconiaceae</taxon>
        <taxon>Periconia</taxon>
    </lineage>
</organism>
<protein>
    <recommendedName>
        <fullName evidence="4">SH3 domain-containing protein</fullName>
    </recommendedName>
</protein>
<evidence type="ECO:0000313" key="5">
    <source>
        <dbReference type="EMBL" id="CAI6342192.1"/>
    </source>
</evidence>
<evidence type="ECO:0000259" key="4">
    <source>
        <dbReference type="PROSITE" id="PS50002"/>
    </source>
</evidence>
<feature type="compositionally biased region" description="Polar residues" evidence="3">
    <location>
        <begin position="283"/>
        <end position="295"/>
    </location>
</feature>
<keyword evidence="6" id="KW-1185">Reference proteome</keyword>
<dbReference type="PROSITE" id="PS50002">
    <property type="entry name" value="SH3"/>
    <property type="match status" value="1"/>
</dbReference>
<dbReference type="Proteomes" id="UP001152607">
    <property type="component" value="Unassembled WGS sequence"/>
</dbReference>
<sequence>MTPKTIDLPEALAQLEPLSPDQYFTAFGPAGQQFLGTPNGYYATSVPACVLEDLLSGRVRKVLWASFGHVDKSYFFLYEKKDGSCEFRGGKKLPFNLDQFFRHVSTTFHKLAAQLRVQLGDNGSYVAWSGSFWICDGLPKEMFRTLKTLSSLNELDETVTGAAGIFGPGDVKNVTWHKSGSFFIEGVEPSKSQWFFQAGALEKGWKMLWGNSKELLESIAHVSIGPHSPTGGSFLIVKTKQADEEPDLVLRLEPDEMFSRLEGQEIPGLTNAHRHVAKEKQPGANSTGEASTRQAMNVADRTDTKEGDPQWARAKSNKRTHAKDRWELAMAGGERVQVLQNVGNGWLLVQNSEGVRGWAHENSITLEEKKVDAREAYTRWKTTTTLLMGAGAGAIRAFPDPKKYMDTCRNERCELAKGGELGICAHDLKKLLSGSDAFSFEFLKTERLKWHPDSFGRYCHPDHREELKAKSQALFVLFGVLMDTWKMIEEIRVHVSSNMKNTINAVLGIQN</sequence>
<dbReference type="CDD" id="cd00174">
    <property type="entry name" value="SH3"/>
    <property type="match status" value="1"/>
</dbReference>
<dbReference type="SUPFAM" id="SSF50044">
    <property type="entry name" value="SH3-domain"/>
    <property type="match status" value="1"/>
</dbReference>
<dbReference type="InterPro" id="IPR036028">
    <property type="entry name" value="SH3-like_dom_sf"/>
</dbReference>
<accession>A0A9W4UVZ7</accession>
<evidence type="ECO:0000256" key="2">
    <source>
        <dbReference type="PROSITE-ProRule" id="PRU00192"/>
    </source>
</evidence>
<feature type="domain" description="SH3" evidence="4">
    <location>
        <begin position="307"/>
        <end position="369"/>
    </location>
</feature>
<name>A0A9W4UVZ7_9PLEO</name>
<dbReference type="Gene3D" id="2.30.30.40">
    <property type="entry name" value="SH3 Domains"/>
    <property type="match status" value="1"/>
</dbReference>
<gene>
    <name evidence="5" type="ORF">PDIGIT_LOCUS15397</name>
</gene>
<dbReference type="EMBL" id="CAOQHR010000013">
    <property type="protein sequence ID" value="CAI6342192.1"/>
    <property type="molecule type" value="Genomic_DNA"/>
</dbReference>
<dbReference type="AlphaFoldDB" id="A0A9W4UVZ7"/>